<organism evidence="2">
    <name type="scientific">uncultured Caudovirales phage</name>
    <dbReference type="NCBI Taxonomy" id="2100421"/>
    <lineage>
        <taxon>Viruses</taxon>
        <taxon>Duplodnaviria</taxon>
        <taxon>Heunggongvirae</taxon>
        <taxon>Uroviricota</taxon>
        <taxon>Caudoviricetes</taxon>
        <taxon>Peduoviridae</taxon>
        <taxon>Maltschvirus</taxon>
        <taxon>Maltschvirus maltsch</taxon>
    </lineage>
</organism>
<evidence type="ECO:0000256" key="1">
    <source>
        <dbReference type="SAM" id="MobiDB-lite"/>
    </source>
</evidence>
<gene>
    <name evidence="2" type="ORF">UFOVP833_1</name>
</gene>
<protein>
    <submittedName>
        <fullName evidence="2">Uncharacterized protein</fullName>
    </submittedName>
</protein>
<dbReference type="EMBL" id="LR796770">
    <property type="protein sequence ID" value="CAB4164933.1"/>
    <property type="molecule type" value="Genomic_DNA"/>
</dbReference>
<feature type="non-terminal residue" evidence="2">
    <location>
        <position position="86"/>
    </location>
</feature>
<sequence>MRRRFYYDRDLDAVLEYGGNYFEEKPRGPAVISDDVGAGVNGLRHMPSGRYLDSKSAHRKENKRRGLEEVGNQTDFASKREKPRAD</sequence>
<feature type="region of interest" description="Disordered" evidence="1">
    <location>
        <begin position="44"/>
        <end position="86"/>
    </location>
</feature>
<proteinExistence type="predicted"/>
<evidence type="ECO:0000313" key="2">
    <source>
        <dbReference type="EMBL" id="CAB4164933.1"/>
    </source>
</evidence>
<accession>A0A6J5P0R7</accession>
<feature type="compositionally biased region" description="Basic and acidic residues" evidence="1">
    <location>
        <begin position="77"/>
        <end position="86"/>
    </location>
</feature>
<reference evidence="2" key="1">
    <citation type="submission" date="2020-04" db="EMBL/GenBank/DDBJ databases">
        <authorList>
            <person name="Chiriac C."/>
            <person name="Salcher M."/>
            <person name="Ghai R."/>
            <person name="Kavagutti S V."/>
        </authorList>
    </citation>
    <scope>NUCLEOTIDE SEQUENCE</scope>
</reference>
<name>A0A6J5P0R7_9CAUD</name>